<dbReference type="Pfam" id="PF24883">
    <property type="entry name" value="NPHP3_N"/>
    <property type="match status" value="1"/>
</dbReference>
<dbReference type="InterPro" id="IPR035994">
    <property type="entry name" value="Nucleoside_phosphorylase_sf"/>
</dbReference>
<keyword evidence="4" id="KW-1185">Reference proteome</keyword>
<accession>A0ABR4FIB8</accession>
<keyword evidence="1" id="KW-0677">Repeat</keyword>
<evidence type="ECO:0000259" key="2">
    <source>
        <dbReference type="Pfam" id="PF24883"/>
    </source>
</evidence>
<proteinExistence type="predicted"/>
<dbReference type="InterPro" id="IPR053137">
    <property type="entry name" value="NLR-like"/>
</dbReference>
<reference evidence="3 4" key="1">
    <citation type="submission" date="2024-07" db="EMBL/GenBank/DDBJ databases">
        <title>Section-level genome sequencing and comparative genomics of Aspergillus sections Usti and Cavernicolus.</title>
        <authorList>
            <consortium name="Lawrence Berkeley National Laboratory"/>
            <person name="Nybo J.L."/>
            <person name="Vesth T.C."/>
            <person name="Theobald S."/>
            <person name="Frisvad J.C."/>
            <person name="Larsen T.O."/>
            <person name="Kjaerboelling I."/>
            <person name="Rothschild-Mancinelli K."/>
            <person name="Lyhne E.K."/>
            <person name="Kogle M.E."/>
            <person name="Barry K."/>
            <person name="Clum A."/>
            <person name="Na H."/>
            <person name="Ledsgaard L."/>
            <person name="Lin J."/>
            <person name="Lipzen A."/>
            <person name="Kuo A."/>
            <person name="Riley R."/>
            <person name="Mondo S."/>
            <person name="Labutti K."/>
            <person name="Haridas S."/>
            <person name="Pangalinan J."/>
            <person name="Salamov A.A."/>
            <person name="Simmons B.A."/>
            <person name="Magnuson J.K."/>
            <person name="Chen J."/>
            <person name="Drula E."/>
            <person name="Henrissat B."/>
            <person name="Wiebenga A."/>
            <person name="Lubbers R.J."/>
            <person name="Gomes A.C."/>
            <person name="Makela M.R."/>
            <person name="Stajich J."/>
            <person name="Grigoriev I.V."/>
            <person name="Mortensen U.H."/>
            <person name="De Vries R.P."/>
            <person name="Baker S.E."/>
            <person name="Andersen M.R."/>
        </authorList>
    </citation>
    <scope>NUCLEOTIDE SEQUENCE [LARGE SCALE GENOMIC DNA]</scope>
    <source>
        <strain evidence="3 4">CBS 209.92</strain>
    </source>
</reference>
<dbReference type="EMBL" id="JBFTWV010000285">
    <property type="protein sequence ID" value="KAL2782992.1"/>
    <property type="molecule type" value="Genomic_DNA"/>
</dbReference>
<sequence length="328" mass="37529">MRDGLVRDRVSSELDGVLCFEMEAAGLMNSFPCLVIRGISDYADSHKNKRWQGYAAATAAAFTKEILSIIPTEQVLRTRKITETTRRETLSRTVHSAIDNVDLMWLFTMLSVVDQEAHNATIPMLDPDDPQFWWIFRNPDFFVWDSARSSAVLWLSGPPDRNVHQISSYTMNKEQRADAESQKLILYLFCSTLAKRRSAHVDFIHTFLHQFASGLPDGEGASAIKKFLRALHKLVFRDGWQTLRFGERDTPRQSITALLQAPFTHQWTALHTSLSKSIQRELVVVIDGLDKVEVHKSDFLRGVCTMSILEERCKLLYSTRRERNALLV</sequence>
<gene>
    <name evidence="3" type="ORF">BJX66DRAFT_143516</name>
</gene>
<protein>
    <recommendedName>
        <fullName evidence="2">Nephrocystin 3-like N-terminal domain-containing protein</fullName>
    </recommendedName>
</protein>
<evidence type="ECO:0000313" key="4">
    <source>
        <dbReference type="Proteomes" id="UP001610563"/>
    </source>
</evidence>
<comment type="caution">
    <text evidence="3">The sequence shown here is derived from an EMBL/GenBank/DDBJ whole genome shotgun (WGS) entry which is preliminary data.</text>
</comment>
<name>A0ABR4FIB8_9EURO</name>
<organism evidence="3 4">
    <name type="scientific">Aspergillus keveii</name>
    <dbReference type="NCBI Taxonomy" id="714993"/>
    <lineage>
        <taxon>Eukaryota</taxon>
        <taxon>Fungi</taxon>
        <taxon>Dikarya</taxon>
        <taxon>Ascomycota</taxon>
        <taxon>Pezizomycotina</taxon>
        <taxon>Eurotiomycetes</taxon>
        <taxon>Eurotiomycetidae</taxon>
        <taxon>Eurotiales</taxon>
        <taxon>Aspergillaceae</taxon>
        <taxon>Aspergillus</taxon>
        <taxon>Aspergillus subgen. Nidulantes</taxon>
    </lineage>
</organism>
<feature type="domain" description="Nephrocystin 3-like N-terminal" evidence="2">
    <location>
        <begin position="134"/>
        <end position="218"/>
    </location>
</feature>
<dbReference type="SUPFAM" id="SSF53167">
    <property type="entry name" value="Purine and uridine phosphorylases"/>
    <property type="match status" value="1"/>
</dbReference>
<dbReference type="InterPro" id="IPR056884">
    <property type="entry name" value="NPHP3-like_N"/>
</dbReference>
<dbReference type="Proteomes" id="UP001610563">
    <property type="component" value="Unassembled WGS sequence"/>
</dbReference>
<dbReference type="PANTHER" id="PTHR46082">
    <property type="entry name" value="ATP/GTP-BINDING PROTEIN-RELATED"/>
    <property type="match status" value="1"/>
</dbReference>
<evidence type="ECO:0000313" key="3">
    <source>
        <dbReference type="EMBL" id="KAL2782992.1"/>
    </source>
</evidence>
<dbReference type="PANTHER" id="PTHR46082:SF11">
    <property type="entry name" value="AAA+ ATPASE DOMAIN-CONTAINING PROTEIN-RELATED"/>
    <property type="match status" value="1"/>
</dbReference>
<evidence type="ECO:0000256" key="1">
    <source>
        <dbReference type="ARBA" id="ARBA00022737"/>
    </source>
</evidence>
<dbReference type="Gene3D" id="3.40.50.1580">
    <property type="entry name" value="Nucleoside phosphorylase domain"/>
    <property type="match status" value="1"/>
</dbReference>